<proteinExistence type="predicted"/>
<evidence type="ECO:0000313" key="3">
    <source>
        <dbReference type="EMBL" id="PAV23155.1"/>
    </source>
</evidence>
<evidence type="ECO:0000259" key="2">
    <source>
        <dbReference type="Pfam" id="PF17667"/>
    </source>
</evidence>
<dbReference type="PANTHER" id="PTHR38248">
    <property type="entry name" value="FUNK1 6"/>
    <property type="match status" value="1"/>
</dbReference>
<comment type="caution">
    <text evidence="3">The sequence shown here is derived from an EMBL/GenBank/DDBJ whole genome shotgun (WGS) entry which is preliminary data.</text>
</comment>
<dbReference type="OrthoDB" id="3260094at2759"/>
<dbReference type="Gene3D" id="1.10.510.10">
    <property type="entry name" value="Transferase(Phosphotransferase) domain 1"/>
    <property type="match status" value="1"/>
</dbReference>
<evidence type="ECO:0000313" key="4">
    <source>
        <dbReference type="Proteomes" id="UP000217199"/>
    </source>
</evidence>
<dbReference type="InterPro" id="IPR011009">
    <property type="entry name" value="Kinase-like_dom_sf"/>
</dbReference>
<dbReference type="EMBL" id="NBII01000001">
    <property type="protein sequence ID" value="PAV23155.1"/>
    <property type="molecule type" value="Genomic_DNA"/>
</dbReference>
<protein>
    <recommendedName>
        <fullName evidence="2">Fungal-type protein kinase domain-containing protein</fullName>
    </recommendedName>
</protein>
<dbReference type="Proteomes" id="UP000217199">
    <property type="component" value="Unassembled WGS sequence"/>
</dbReference>
<dbReference type="PANTHER" id="PTHR38248:SF2">
    <property type="entry name" value="FUNK1 11"/>
    <property type="match status" value="1"/>
</dbReference>
<accession>A0A286UUM7</accession>
<feature type="domain" description="Fungal-type protein kinase" evidence="2">
    <location>
        <begin position="187"/>
        <end position="636"/>
    </location>
</feature>
<keyword evidence="4" id="KW-1185">Reference proteome</keyword>
<organism evidence="3 4">
    <name type="scientific">Pyrrhoderma noxium</name>
    <dbReference type="NCBI Taxonomy" id="2282107"/>
    <lineage>
        <taxon>Eukaryota</taxon>
        <taxon>Fungi</taxon>
        <taxon>Dikarya</taxon>
        <taxon>Basidiomycota</taxon>
        <taxon>Agaricomycotina</taxon>
        <taxon>Agaricomycetes</taxon>
        <taxon>Hymenochaetales</taxon>
        <taxon>Hymenochaetaceae</taxon>
        <taxon>Pyrrhoderma</taxon>
    </lineage>
</organism>
<dbReference type="Pfam" id="PF17667">
    <property type="entry name" value="Pkinase_fungal"/>
    <property type="match status" value="1"/>
</dbReference>
<feature type="region of interest" description="Disordered" evidence="1">
    <location>
        <begin position="1"/>
        <end position="23"/>
    </location>
</feature>
<dbReference type="InterPro" id="IPR040976">
    <property type="entry name" value="Pkinase_fungal"/>
</dbReference>
<dbReference type="SUPFAM" id="SSF56112">
    <property type="entry name" value="Protein kinase-like (PK-like)"/>
    <property type="match status" value="1"/>
</dbReference>
<evidence type="ECO:0000256" key="1">
    <source>
        <dbReference type="SAM" id="MobiDB-lite"/>
    </source>
</evidence>
<dbReference type="InParanoid" id="A0A286UUM7"/>
<sequence length="674" mass="77416">MHRDSIDDDEEEEEVHFPYSLATATPRNNPRVHKFRKLVNPYTKIIVDTPAKARTSESSETRSSYVKKQQKVVFQELGRYIPRGSLDYFLSIMPPLQPEFDIERITEYLIQSGDLVKWGDTLVWNELKEISVARENVNYNKTLVNIFRAVLDAAEKTSLVEPSPVPTLSLITGGNSVPWSARGSNLKPDGYLVLRETRESKLEKVLWYNIAACLEFKKDSGSVQRFENIQRTIHNMQHVLEIDPTRRYTYGITIERTNLKLWLASRAMLVSCDGFDFRTNYKKLIHIFLSLSFASREGLGWDTTIESHLEIDDNRKYDFVIAGEHYYTDETCLISSSKANGLVSSGTRIWHAHKGSEKGGEEVIIKDYWPSEDRDTEDVIHQMIVEDINDPEKKDYFKKHTLSVLAAERVNACDTEDNTRDTILRGHPPDLTAPYTFPVPGVESSQNSTYSSVPGISDDLVVEFQELVEILKQNQRTDYYHRRHHRIVYNEVAIPYDKLKNTKDMYIVLVDVLKTLLIMHKAGWVHRDISTGNLYLYTDPVSNVKRGLIGDFEYAKKVGLDGKHDGRTGTQNFMVVEVASRSLQFWTPKETKASLREQIRSRLTVNQISGGTSNVKSGIFYNYLHDLESLWWVLVWSTFKYEKAPAMDDEDSVGAALNQKTHYLSLFPDPDFLP</sequence>
<name>A0A286UUM7_9AGAM</name>
<gene>
    <name evidence="3" type="ORF">PNOK_0022300</name>
</gene>
<reference evidence="3 4" key="1">
    <citation type="journal article" date="2017" name="Mol. Ecol.">
        <title>Comparative and population genomic landscape of Phellinus noxius: A hypervariable fungus causing root rot in trees.</title>
        <authorList>
            <person name="Chung C.L."/>
            <person name="Lee T.J."/>
            <person name="Akiba M."/>
            <person name="Lee H.H."/>
            <person name="Kuo T.H."/>
            <person name="Liu D."/>
            <person name="Ke H.M."/>
            <person name="Yokoi T."/>
            <person name="Roa M.B."/>
            <person name="Lu M.J."/>
            <person name="Chang Y.Y."/>
            <person name="Ann P.J."/>
            <person name="Tsai J.N."/>
            <person name="Chen C.Y."/>
            <person name="Tzean S.S."/>
            <person name="Ota Y."/>
            <person name="Hattori T."/>
            <person name="Sahashi N."/>
            <person name="Liou R.F."/>
            <person name="Kikuchi T."/>
            <person name="Tsai I.J."/>
        </authorList>
    </citation>
    <scope>NUCLEOTIDE SEQUENCE [LARGE SCALE GENOMIC DNA]</scope>
    <source>
        <strain evidence="3 4">FFPRI411160</strain>
    </source>
</reference>
<dbReference type="AlphaFoldDB" id="A0A286UUM7"/>
<feature type="compositionally biased region" description="Acidic residues" evidence="1">
    <location>
        <begin position="1"/>
        <end position="14"/>
    </location>
</feature>